<dbReference type="AlphaFoldDB" id="A0AAV4M6X4"/>
<organism evidence="1 2">
    <name type="scientific">Caerostris darwini</name>
    <dbReference type="NCBI Taxonomy" id="1538125"/>
    <lineage>
        <taxon>Eukaryota</taxon>
        <taxon>Metazoa</taxon>
        <taxon>Ecdysozoa</taxon>
        <taxon>Arthropoda</taxon>
        <taxon>Chelicerata</taxon>
        <taxon>Arachnida</taxon>
        <taxon>Araneae</taxon>
        <taxon>Araneomorphae</taxon>
        <taxon>Entelegynae</taxon>
        <taxon>Araneoidea</taxon>
        <taxon>Araneidae</taxon>
        <taxon>Caerostris</taxon>
    </lineage>
</organism>
<dbReference type="EMBL" id="BPLQ01000158">
    <property type="protein sequence ID" value="GIX68139.1"/>
    <property type="molecule type" value="Genomic_DNA"/>
</dbReference>
<dbReference type="Proteomes" id="UP001054837">
    <property type="component" value="Unassembled WGS sequence"/>
</dbReference>
<proteinExistence type="predicted"/>
<gene>
    <name evidence="1" type="ORF">CDAR_266861</name>
</gene>
<feature type="non-terminal residue" evidence="1">
    <location>
        <position position="1"/>
    </location>
</feature>
<evidence type="ECO:0000313" key="1">
    <source>
        <dbReference type="EMBL" id="GIX68139.1"/>
    </source>
</evidence>
<reference evidence="1 2" key="1">
    <citation type="submission" date="2021-06" db="EMBL/GenBank/DDBJ databases">
        <title>Caerostris darwini draft genome.</title>
        <authorList>
            <person name="Kono N."/>
            <person name="Arakawa K."/>
        </authorList>
    </citation>
    <scope>NUCLEOTIDE SEQUENCE [LARGE SCALE GENOMIC DNA]</scope>
</reference>
<accession>A0AAV4M6X4</accession>
<sequence>NRGVWWSKCTVSITESGLFIDILEIFRSIKRRGVTLPKSVFPHKTRTFSRRADNVWGVSRAAATVGRRSALQTRISVLGTSY</sequence>
<protein>
    <submittedName>
        <fullName evidence="1">Uncharacterized protein</fullName>
    </submittedName>
</protein>
<comment type="caution">
    <text evidence="1">The sequence shown here is derived from an EMBL/GenBank/DDBJ whole genome shotgun (WGS) entry which is preliminary data.</text>
</comment>
<name>A0AAV4M6X4_9ARAC</name>
<evidence type="ECO:0000313" key="2">
    <source>
        <dbReference type="Proteomes" id="UP001054837"/>
    </source>
</evidence>
<keyword evidence="2" id="KW-1185">Reference proteome</keyword>